<evidence type="ECO:0000256" key="1">
    <source>
        <dbReference type="ARBA" id="ARBA00022690"/>
    </source>
</evidence>
<dbReference type="GO" id="GO:0004869">
    <property type="term" value="F:cysteine-type endopeptidase inhibitor activity"/>
    <property type="evidence" value="ECO:0007669"/>
    <property type="project" value="UniProtKB-KW"/>
</dbReference>
<dbReference type="InterPro" id="IPR052781">
    <property type="entry name" value="Cys_protease_inhibitor_I42"/>
</dbReference>
<accession>A0A7Y9QZV0</accession>
<proteinExistence type="predicted"/>
<dbReference type="EMBL" id="JACCFH010000001">
    <property type="protein sequence ID" value="NYG34581.1"/>
    <property type="molecule type" value="Genomic_DNA"/>
</dbReference>
<dbReference type="AlphaFoldDB" id="A0A7Y9QZV0"/>
<dbReference type="PANTHER" id="PTHR36530:SF1">
    <property type="entry name" value="AMOEBIASIN-1"/>
    <property type="match status" value="1"/>
</dbReference>
<dbReference type="InterPro" id="IPR018990">
    <property type="entry name" value="Prot_inh_I42_chagasin"/>
</dbReference>
<feature type="domain" description="Proteinase inhibitor I42 chagasin" evidence="3">
    <location>
        <begin position="16"/>
        <end position="104"/>
    </location>
</feature>
<dbReference type="PANTHER" id="PTHR36530">
    <property type="entry name" value="INHIBITOR OF CYSTEINE PEPTIDASE"/>
    <property type="match status" value="1"/>
</dbReference>
<comment type="caution">
    <text evidence="4">The sequence shown here is derived from an EMBL/GenBank/DDBJ whole genome shotgun (WGS) entry which is preliminary data.</text>
</comment>
<evidence type="ECO:0000313" key="5">
    <source>
        <dbReference type="Proteomes" id="UP000518288"/>
    </source>
</evidence>
<name>A0A7Y9QZV0_9BURK</name>
<keyword evidence="1" id="KW-0646">Protease inhibitor</keyword>
<dbReference type="Pfam" id="PF09394">
    <property type="entry name" value="Inhibitor_I42"/>
    <property type="match status" value="1"/>
</dbReference>
<evidence type="ECO:0000256" key="2">
    <source>
        <dbReference type="ARBA" id="ARBA00022704"/>
    </source>
</evidence>
<dbReference type="Gene3D" id="2.60.40.2020">
    <property type="match status" value="1"/>
</dbReference>
<dbReference type="SUPFAM" id="SSF141066">
    <property type="entry name" value="ICP-like"/>
    <property type="match status" value="1"/>
</dbReference>
<dbReference type="RefSeq" id="WP_179635200.1">
    <property type="nucleotide sequence ID" value="NZ_JACCFH010000001.1"/>
</dbReference>
<dbReference type="InterPro" id="IPR036331">
    <property type="entry name" value="Chagasin-like_sf"/>
</dbReference>
<sequence>MSDRVVTRNDQGRTITVQTGDAIVLRIEENLSTGYNWDIAAESGPVLALQHSEHVAATGGLMGCSGMRLLHFVAQAPGSQPIRLQLRRPWDPPNQAIDQFSVTVVVN</sequence>
<keyword evidence="2" id="KW-0789">Thiol protease inhibitor</keyword>
<keyword evidence="5" id="KW-1185">Reference proteome</keyword>
<reference evidence="4 5" key="1">
    <citation type="submission" date="2020-07" db="EMBL/GenBank/DDBJ databases">
        <title>Genomic Encyclopedia of Archaeal and Bacterial Type Strains, Phase II (KMG-II): from individual species to whole genera.</title>
        <authorList>
            <person name="Goeker M."/>
        </authorList>
    </citation>
    <scope>NUCLEOTIDE SEQUENCE [LARGE SCALE GENOMIC DNA]</scope>
    <source>
        <strain evidence="4 5">DSM 21226</strain>
    </source>
</reference>
<dbReference type="Proteomes" id="UP000518288">
    <property type="component" value="Unassembled WGS sequence"/>
</dbReference>
<evidence type="ECO:0000259" key="3">
    <source>
        <dbReference type="Pfam" id="PF09394"/>
    </source>
</evidence>
<evidence type="ECO:0000313" key="4">
    <source>
        <dbReference type="EMBL" id="NYG34581.1"/>
    </source>
</evidence>
<protein>
    <submittedName>
        <fullName evidence="4">Inhibitor of cysteine peptidase</fullName>
    </submittedName>
</protein>
<gene>
    <name evidence="4" type="ORF">BDD16_003567</name>
</gene>
<organism evidence="4 5">
    <name type="scientific">Sphaerotilus montanus</name>
    <dbReference type="NCBI Taxonomy" id="522889"/>
    <lineage>
        <taxon>Bacteria</taxon>
        <taxon>Pseudomonadati</taxon>
        <taxon>Pseudomonadota</taxon>
        <taxon>Betaproteobacteria</taxon>
        <taxon>Burkholderiales</taxon>
        <taxon>Sphaerotilaceae</taxon>
        <taxon>Sphaerotilus</taxon>
    </lineage>
</organism>